<dbReference type="PANTHER" id="PTHR13271:SF137">
    <property type="entry name" value="SET DOMAIN-CONTAINING PROTEIN"/>
    <property type="match status" value="1"/>
</dbReference>
<evidence type="ECO:0000259" key="1">
    <source>
        <dbReference type="PROSITE" id="PS50280"/>
    </source>
</evidence>
<dbReference type="InterPro" id="IPR050600">
    <property type="entry name" value="SETD3_SETD6_MTase"/>
</dbReference>
<evidence type="ECO:0000313" key="3">
    <source>
        <dbReference type="EMBL" id="QUC19860.1"/>
    </source>
</evidence>
<evidence type="ECO:0000313" key="2">
    <source>
        <dbReference type="EMBL" id="GAO14862.1"/>
    </source>
</evidence>
<reference evidence="5" key="2">
    <citation type="journal article" date="2016" name="Genome Announc.">
        <title>Genome sequence of Ustilaginoidea virens IPU010, a rice pathogenic fungus causing false smut.</title>
        <authorList>
            <person name="Kumagai T."/>
            <person name="Ishii T."/>
            <person name="Terai G."/>
            <person name="Umemura M."/>
            <person name="Machida M."/>
            <person name="Asai K."/>
        </authorList>
    </citation>
    <scope>NUCLEOTIDE SEQUENCE [LARGE SCALE GENOMIC DNA]</scope>
    <source>
        <strain evidence="5">IPU010</strain>
    </source>
</reference>
<name>A0A063C5V8_USTVR</name>
<sequence length="374" mass="42121">MESIQRLLEWATEKGVVIDGMGPRPLPGRGIGIVATRDLKKDEDILTVPVCLLRSLANTPAHVTRSLNGATTHAVLATSLCLETGAEFAIWRAVLPTRREIRTCMPLSWPPQLQNLLPPAARRLLDRQRAKFDRDWALASAAHPSLRRPDFLYAWLLVNSRTFYHTTPLTETLPREDHMVLQPVADLFNHSPLLGCRVAFDAACFTITTTHAHREGDELFIRYGAHSNDFLLVEYGFTLPGAANPCDEVCLDPYLCPLLSAQQREQLEEVGFWGKYMLDSETACYRTQIALRVLCLSDHRWRDVLDGVRDEDEDKAAAGRELLAVLARCQDDVGCKLRQLGRCEAGTEAMRGALRQRWLQINELVNSTTLRLQQ</sequence>
<reference evidence="3" key="3">
    <citation type="submission" date="2020-03" db="EMBL/GenBank/DDBJ databases">
        <title>A mixture of massive structural variations and highly conserved coding sequences in Ustilaginoidea virens genome.</title>
        <authorList>
            <person name="Zhang K."/>
            <person name="Zhao Z."/>
            <person name="Zhang Z."/>
            <person name="Li Y."/>
            <person name="Hsiang T."/>
            <person name="Sun W."/>
        </authorList>
    </citation>
    <scope>NUCLEOTIDE SEQUENCE</scope>
    <source>
        <strain evidence="3">UV-8b</strain>
    </source>
</reference>
<accession>A0A063C5V8</accession>
<dbReference type="Gene3D" id="3.90.1410.10">
    <property type="entry name" value="set domain protein methyltransferase, domain 1"/>
    <property type="match status" value="1"/>
</dbReference>
<dbReference type="EMBL" id="CP072755">
    <property type="protein sequence ID" value="QUC19860.1"/>
    <property type="molecule type" value="Genomic_DNA"/>
</dbReference>
<dbReference type="Pfam" id="PF00856">
    <property type="entry name" value="SET"/>
    <property type="match status" value="1"/>
</dbReference>
<dbReference type="Proteomes" id="UP000027002">
    <property type="component" value="Chromosome 3"/>
</dbReference>
<dbReference type="InterPro" id="IPR001214">
    <property type="entry name" value="SET_dom"/>
</dbReference>
<organism evidence="2 5">
    <name type="scientific">Ustilaginoidea virens</name>
    <name type="common">Rice false smut fungus</name>
    <name type="synonym">Villosiclava virens</name>
    <dbReference type="NCBI Taxonomy" id="1159556"/>
    <lineage>
        <taxon>Eukaryota</taxon>
        <taxon>Fungi</taxon>
        <taxon>Dikarya</taxon>
        <taxon>Ascomycota</taxon>
        <taxon>Pezizomycotina</taxon>
        <taxon>Sordariomycetes</taxon>
        <taxon>Hypocreomycetidae</taxon>
        <taxon>Hypocreales</taxon>
        <taxon>Clavicipitaceae</taxon>
        <taxon>Ustilaginoidea</taxon>
    </lineage>
</organism>
<dbReference type="OrthoDB" id="441812at2759"/>
<evidence type="ECO:0000313" key="5">
    <source>
        <dbReference type="Proteomes" id="UP000054053"/>
    </source>
</evidence>
<keyword evidence="4" id="KW-1185">Reference proteome</keyword>
<gene>
    <name evidence="3" type="ORF">UV8b_04101</name>
    <name evidence="2" type="ORF">UVI_02005870</name>
</gene>
<dbReference type="PROSITE" id="PS50280">
    <property type="entry name" value="SET"/>
    <property type="match status" value="1"/>
</dbReference>
<evidence type="ECO:0000313" key="4">
    <source>
        <dbReference type="Proteomes" id="UP000027002"/>
    </source>
</evidence>
<dbReference type="EMBL" id="BBTG02000002">
    <property type="protein sequence ID" value="GAO14862.1"/>
    <property type="molecule type" value="Genomic_DNA"/>
</dbReference>
<dbReference type="InterPro" id="IPR044429">
    <property type="entry name" value="SETD4_SET"/>
</dbReference>
<reference evidence="2" key="1">
    <citation type="journal article" date="2016" name="Genome Announc.">
        <title>Genome Sequence of Ustilaginoidea virens IPU010, a Rice Pathogenic Fungus Causing False Smut.</title>
        <authorList>
            <person name="Kumagai T."/>
            <person name="Ishii T."/>
            <person name="Terai G."/>
            <person name="Umemura M."/>
            <person name="Machida M."/>
            <person name="Asai K."/>
        </authorList>
    </citation>
    <scope>NUCLEOTIDE SEQUENCE [LARGE SCALE GENOMIC DNA]</scope>
    <source>
        <strain evidence="2">IPU010</strain>
    </source>
</reference>
<dbReference type="GO" id="GO:0016279">
    <property type="term" value="F:protein-lysine N-methyltransferase activity"/>
    <property type="evidence" value="ECO:0007669"/>
    <property type="project" value="InterPro"/>
</dbReference>
<dbReference type="SUPFAM" id="SSF82199">
    <property type="entry name" value="SET domain"/>
    <property type="match status" value="1"/>
</dbReference>
<dbReference type="RefSeq" id="XP_042997533.1">
    <property type="nucleotide sequence ID" value="XM_043141599.1"/>
</dbReference>
<dbReference type="GeneID" id="66064879"/>
<dbReference type="PANTHER" id="PTHR13271">
    <property type="entry name" value="UNCHARACTERIZED PUTATIVE METHYLTRANSFERASE"/>
    <property type="match status" value="1"/>
</dbReference>
<dbReference type="HOGENOM" id="CLU_041939_3_2_1"/>
<feature type="domain" description="SET" evidence="1">
    <location>
        <begin position="19"/>
        <end position="224"/>
    </location>
</feature>
<dbReference type="AlphaFoldDB" id="A0A063C5V8"/>
<proteinExistence type="predicted"/>
<dbReference type="InterPro" id="IPR046341">
    <property type="entry name" value="SET_dom_sf"/>
</dbReference>
<protein>
    <recommendedName>
        <fullName evidence="1">SET domain-containing protein</fullName>
    </recommendedName>
</protein>
<dbReference type="CDD" id="cd19177">
    <property type="entry name" value="SET_SETD4"/>
    <property type="match status" value="1"/>
</dbReference>
<dbReference type="STRING" id="1159556.A0A063C5V8"/>
<dbReference type="KEGG" id="uvi:66064879"/>
<dbReference type="Proteomes" id="UP000054053">
    <property type="component" value="Unassembled WGS sequence"/>
</dbReference>